<dbReference type="Pfam" id="PF12833">
    <property type="entry name" value="HTH_18"/>
    <property type="match status" value="1"/>
</dbReference>
<dbReference type="AlphaFoldDB" id="A0A7T4R1H7"/>
<dbReference type="InterPro" id="IPR018060">
    <property type="entry name" value="HTH_AraC"/>
</dbReference>
<dbReference type="EMBL" id="CP066167">
    <property type="protein sequence ID" value="QQD18688.1"/>
    <property type="molecule type" value="Genomic_DNA"/>
</dbReference>
<keyword evidence="6" id="KW-1185">Reference proteome</keyword>
<dbReference type="InterPro" id="IPR020449">
    <property type="entry name" value="Tscrpt_reg_AraC-type_HTH"/>
</dbReference>
<evidence type="ECO:0000256" key="3">
    <source>
        <dbReference type="ARBA" id="ARBA00023163"/>
    </source>
</evidence>
<evidence type="ECO:0000256" key="1">
    <source>
        <dbReference type="ARBA" id="ARBA00023015"/>
    </source>
</evidence>
<dbReference type="SMART" id="SM00342">
    <property type="entry name" value="HTH_ARAC"/>
    <property type="match status" value="1"/>
</dbReference>
<dbReference type="PANTHER" id="PTHR47894:SF1">
    <property type="entry name" value="HTH-TYPE TRANSCRIPTIONAL REGULATOR VQSM"/>
    <property type="match status" value="1"/>
</dbReference>
<keyword evidence="2" id="KW-0238">DNA-binding</keyword>
<dbReference type="GO" id="GO:0003700">
    <property type="term" value="F:DNA-binding transcription factor activity"/>
    <property type="evidence" value="ECO:0007669"/>
    <property type="project" value="InterPro"/>
</dbReference>
<dbReference type="KEGG" id="snan:I6N98_02095"/>
<dbReference type="InterPro" id="IPR032687">
    <property type="entry name" value="AraC-type_N"/>
</dbReference>
<dbReference type="SUPFAM" id="SSF46689">
    <property type="entry name" value="Homeodomain-like"/>
    <property type="match status" value="1"/>
</dbReference>
<keyword evidence="1" id="KW-0805">Transcription regulation</keyword>
<evidence type="ECO:0000313" key="6">
    <source>
        <dbReference type="Proteomes" id="UP000596063"/>
    </source>
</evidence>
<dbReference type="PROSITE" id="PS01124">
    <property type="entry name" value="HTH_ARAC_FAMILY_2"/>
    <property type="match status" value="1"/>
</dbReference>
<dbReference type="RefSeq" id="WP_198570178.1">
    <property type="nucleotide sequence ID" value="NZ_CP066167.1"/>
</dbReference>
<dbReference type="InterPro" id="IPR009057">
    <property type="entry name" value="Homeodomain-like_sf"/>
</dbReference>
<dbReference type="Pfam" id="PF12625">
    <property type="entry name" value="Arabinose_bd"/>
    <property type="match status" value="1"/>
</dbReference>
<organism evidence="5 6">
    <name type="scientific">Spongiibacter nanhainus</name>
    <dbReference type="NCBI Taxonomy" id="2794344"/>
    <lineage>
        <taxon>Bacteria</taxon>
        <taxon>Pseudomonadati</taxon>
        <taxon>Pseudomonadota</taxon>
        <taxon>Gammaproteobacteria</taxon>
        <taxon>Cellvibrionales</taxon>
        <taxon>Spongiibacteraceae</taxon>
        <taxon>Spongiibacter</taxon>
    </lineage>
</organism>
<evidence type="ECO:0000256" key="2">
    <source>
        <dbReference type="ARBA" id="ARBA00023125"/>
    </source>
</evidence>
<protein>
    <submittedName>
        <fullName evidence="5">AraC family transcriptional regulator ligand-binding domain-containing protein</fullName>
    </submittedName>
</protein>
<dbReference type="PRINTS" id="PR00032">
    <property type="entry name" value="HTHARAC"/>
</dbReference>
<accession>A0A7T4R1H7</accession>
<name>A0A7T4R1H7_9GAMM</name>
<sequence length="337" mass="38685">MPYPDPNWSVYTTLANAVVRAGRCLGAPVDSLLIKADIDKKILANPDHRLPVEKVLQLYELVAHYSDTPDIGLYTGRISYLDGLNLQLYMSTICRTFREYLNLMPSVLRFTGDIGEVRIRGEKAHIRLEWYPLWTETTKQRYLSDEMLTLSAMIVNSLCVLPIPVRRAKFTYRRPAKTELLVNAFGENLSFAEPVSCLYFDRESLDYPLVRVSGGVTATLGRPVEHLFGDGRGRDEFLEQLRETIVRLLPEGELSIDHVASHLNVSKRTLQRRLSERDTQFQTLLQKVRGELAIRYLSDGRLTVTEIAFLLGYRDQGSFSSAFKQWHGISPREYRRR</sequence>
<dbReference type="Gene3D" id="1.10.10.60">
    <property type="entry name" value="Homeodomain-like"/>
    <property type="match status" value="1"/>
</dbReference>
<feature type="domain" description="HTH araC/xylS-type" evidence="4">
    <location>
        <begin position="239"/>
        <end position="337"/>
    </location>
</feature>
<dbReference type="Proteomes" id="UP000596063">
    <property type="component" value="Chromosome"/>
</dbReference>
<gene>
    <name evidence="5" type="ORF">I6N98_02095</name>
</gene>
<keyword evidence="3" id="KW-0804">Transcription</keyword>
<reference evidence="5 6" key="1">
    <citation type="submission" date="2020-12" db="EMBL/GenBank/DDBJ databases">
        <authorList>
            <person name="Shan Y."/>
        </authorList>
    </citation>
    <scope>NUCLEOTIDE SEQUENCE [LARGE SCALE GENOMIC DNA]</scope>
    <source>
        <strain evidence="6">csc3.9</strain>
    </source>
</reference>
<dbReference type="PANTHER" id="PTHR47894">
    <property type="entry name" value="HTH-TYPE TRANSCRIPTIONAL REGULATOR GADX"/>
    <property type="match status" value="1"/>
</dbReference>
<evidence type="ECO:0000313" key="5">
    <source>
        <dbReference type="EMBL" id="QQD18688.1"/>
    </source>
</evidence>
<proteinExistence type="predicted"/>
<dbReference type="GO" id="GO:0005829">
    <property type="term" value="C:cytosol"/>
    <property type="evidence" value="ECO:0007669"/>
    <property type="project" value="TreeGrafter"/>
</dbReference>
<evidence type="ECO:0000259" key="4">
    <source>
        <dbReference type="PROSITE" id="PS01124"/>
    </source>
</evidence>
<dbReference type="GO" id="GO:0000976">
    <property type="term" value="F:transcription cis-regulatory region binding"/>
    <property type="evidence" value="ECO:0007669"/>
    <property type="project" value="TreeGrafter"/>
</dbReference>